<proteinExistence type="predicted"/>
<sequence length="112" mass="13550">VNTKLDTQIQALLNTINKEWLDDLKGWWHVLFRRWGLEKEKKKFKNIKISIKLDCILENVNGQLVLILDPTEVKRRTQQHFQTQYQNRKTSNEKVTKNWEQIYAPKEEIKDE</sequence>
<protein>
    <submittedName>
        <fullName evidence="1">12726_t:CDS:1</fullName>
    </submittedName>
</protein>
<organism evidence="1 2">
    <name type="scientific">Gigaspora margarita</name>
    <dbReference type="NCBI Taxonomy" id="4874"/>
    <lineage>
        <taxon>Eukaryota</taxon>
        <taxon>Fungi</taxon>
        <taxon>Fungi incertae sedis</taxon>
        <taxon>Mucoromycota</taxon>
        <taxon>Glomeromycotina</taxon>
        <taxon>Glomeromycetes</taxon>
        <taxon>Diversisporales</taxon>
        <taxon>Gigasporaceae</taxon>
        <taxon>Gigaspora</taxon>
    </lineage>
</organism>
<feature type="non-terminal residue" evidence="1">
    <location>
        <position position="112"/>
    </location>
</feature>
<evidence type="ECO:0000313" key="2">
    <source>
        <dbReference type="Proteomes" id="UP000789901"/>
    </source>
</evidence>
<comment type="caution">
    <text evidence="1">The sequence shown here is derived from an EMBL/GenBank/DDBJ whole genome shotgun (WGS) entry which is preliminary data.</text>
</comment>
<feature type="non-terminal residue" evidence="1">
    <location>
        <position position="1"/>
    </location>
</feature>
<dbReference type="EMBL" id="CAJVQB010118414">
    <property type="protein sequence ID" value="CAG8852982.1"/>
    <property type="molecule type" value="Genomic_DNA"/>
</dbReference>
<reference evidence="1 2" key="1">
    <citation type="submission" date="2021-06" db="EMBL/GenBank/DDBJ databases">
        <authorList>
            <person name="Kallberg Y."/>
            <person name="Tangrot J."/>
            <person name="Rosling A."/>
        </authorList>
    </citation>
    <scope>NUCLEOTIDE SEQUENCE [LARGE SCALE GENOMIC DNA]</scope>
    <source>
        <strain evidence="1 2">120-4 pot B 10/14</strain>
    </source>
</reference>
<gene>
    <name evidence="1" type="ORF">GMARGA_LOCUS41803</name>
</gene>
<name>A0ABN7XCU1_GIGMA</name>
<accession>A0ABN7XCU1</accession>
<dbReference type="Proteomes" id="UP000789901">
    <property type="component" value="Unassembled WGS sequence"/>
</dbReference>
<evidence type="ECO:0000313" key="1">
    <source>
        <dbReference type="EMBL" id="CAG8852982.1"/>
    </source>
</evidence>
<keyword evidence="2" id="KW-1185">Reference proteome</keyword>